<comment type="similarity">
    <text evidence="1">Belongs to the short-chain dehydrogenases/reductases (SDR) family.</text>
</comment>
<dbReference type="PANTHER" id="PTHR42760">
    <property type="entry name" value="SHORT-CHAIN DEHYDROGENASES/REDUCTASES FAMILY MEMBER"/>
    <property type="match status" value="1"/>
</dbReference>
<dbReference type="Proteomes" id="UP000521922">
    <property type="component" value="Unassembled WGS sequence"/>
</dbReference>
<evidence type="ECO:0000313" key="5">
    <source>
        <dbReference type="Proteomes" id="UP000521922"/>
    </source>
</evidence>
<dbReference type="FunFam" id="3.40.50.720:FF:000173">
    <property type="entry name" value="3-oxoacyl-[acyl-carrier protein] reductase"/>
    <property type="match status" value="1"/>
</dbReference>
<keyword evidence="2 4" id="KW-0560">Oxidoreductase</keyword>
<dbReference type="AlphaFoldDB" id="A0A7Y9J1T2"/>
<dbReference type="Pfam" id="PF13561">
    <property type="entry name" value="adh_short_C2"/>
    <property type="match status" value="1"/>
</dbReference>
<evidence type="ECO:0000256" key="1">
    <source>
        <dbReference type="ARBA" id="ARBA00006484"/>
    </source>
</evidence>
<dbReference type="GO" id="GO:0004316">
    <property type="term" value="F:3-oxoacyl-[acyl-carrier-protein] reductase (NADPH) activity"/>
    <property type="evidence" value="ECO:0007669"/>
    <property type="project" value="UniProtKB-EC"/>
</dbReference>
<proteinExistence type="inferred from homology"/>
<dbReference type="InterPro" id="IPR036291">
    <property type="entry name" value="NAD(P)-bd_dom_sf"/>
</dbReference>
<sequence>MQLQGRVALVTGAASGIGAAIARAYAAEGADLVVVDRDGDRVQALARELPSATAHALDVTDAEATRRVVDGVAAEHGRLDVLVNCAGILTEVPLVEMDVDTWDRMIDVDLRSVFLMSRWAAPHMVARNWGRIVNVASQLGLKGGESLTHYSAAKAGVIGFTKAAARELAPHGVLVNAIAPGPVNTPLVDGLSPEWKRAKQAELPLGRFGDPEEIAPTAVLLASDPGGNLYVGQTLGPNSGDVMP</sequence>
<comment type="caution">
    <text evidence="4">The sequence shown here is derived from an EMBL/GenBank/DDBJ whole genome shotgun (WGS) entry which is preliminary data.</text>
</comment>
<dbReference type="InterPro" id="IPR002347">
    <property type="entry name" value="SDR_fam"/>
</dbReference>
<dbReference type="PANTHER" id="PTHR42760:SF133">
    <property type="entry name" value="3-OXOACYL-[ACYL-CARRIER-PROTEIN] REDUCTASE"/>
    <property type="match status" value="1"/>
</dbReference>
<organism evidence="4 5">
    <name type="scientific">Kineococcus aurantiacus</name>
    <dbReference type="NCBI Taxonomy" id="37633"/>
    <lineage>
        <taxon>Bacteria</taxon>
        <taxon>Bacillati</taxon>
        <taxon>Actinomycetota</taxon>
        <taxon>Actinomycetes</taxon>
        <taxon>Kineosporiales</taxon>
        <taxon>Kineosporiaceae</taxon>
        <taxon>Kineococcus</taxon>
    </lineage>
</organism>
<dbReference type="Gene3D" id="3.40.50.720">
    <property type="entry name" value="NAD(P)-binding Rossmann-like Domain"/>
    <property type="match status" value="1"/>
</dbReference>
<dbReference type="SMART" id="SM00822">
    <property type="entry name" value="PKS_KR"/>
    <property type="match status" value="1"/>
</dbReference>
<dbReference type="InterPro" id="IPR020904">
    <property type="entry name" value="Sc_DH/Rdtase_CS"/>
</dbReference>
<dbReference type="PROSITE" id="PS00061">
    <property type="entry name" value="ADH_SHORT"/>
    <property type="match status" value="1"/>
</dbReference>
<keyword evidence="5" id="KW-1185">Reference proteome</keyword>
<gene>
    <name evidence="4" type="ORF">BJ968_002903</name>
</gene>
<feature type="domain" description="Ketoreductase" evidence="3">
    <location>
        <begin position="6"/>
        <end position="181"/>
    </location>
</feature>
<dbReference type="SUPFAM" id="SSF51735">
    <property type="entry name" value="NAD(P)-binding Rossmann-fold domains"/>
    <property type="match status" value="1"/>
</dbReference>
<protein>
    <submittedName>
        <fullName evidence="4">3-oxoacyl-[acyl-carrier protein] reductase</fullName>
        <ecNumber evidence="4">1.1.1.100</ecNumber>
    </submittedName>
</protein>
<dbReference type="RefSeq" id="WP_179753038.1">
    <property type="nucleotide sequence ID" value="NZ_BAAAGN010000010.1"/>
</dbReference>
<dbReference type="EMBL" id="JACCBB010000001">
    <property type="protein sequence ID" value="NYD23363.1"/>
    <property type="molecule type" value="Genomic_DNA"/>
</dbReference>
<dbReference type="PRINTS" id="PR00080">
    <property type="entry name" value="SDRFAMILY"/>
</dbReference>
<name>A0A7Y9J1T2_9ACTN</name>
<reference evidence="4 5" key="1">
    <citation type="submission" date="2020-07" db="EMBL/GenBank/DDBJ databases">
        <title>Sequencing the genomes of 1000 actinobacteria strains.</title>
        <authorList>
            <person name="Klenk H.-P."/>
        </authorList>
    </citation>
    <scope>NUCLEOTIDE SEQUENCE [LARGE SCALE GENOMIC DNA]</scope>
    <source>
        <strain evidence="4 5">DSM 7487</strain>
    </source>
</reference>
<dbReference type="InterPro" id="IPR057326">
    <property type="entry name" value="KR_dom"/>
</dbReference>
<evidence type="ECO:0000313" key="4">
    <source>
        <dbReference type="EMBL" id="NYD23363.1"/>
    </source>
</evidence>
<dbReference type="PRINTS" id="PR00081">
    <property type="entry name" value="GDHRDH"/>
</dbReference>
<evidence type="ECO:0000256" key="2">
    <source>
        <dbReference type="ARBA" id="ARBA00023002"/>
    </source>
</evidence>
<accession>A0A7Y9J1T2</accession>
<evidence type="ECO:0000259" key="3">
    <source>
        <dbReference type="SMART" id="SM00822"/>
    </source>
</evidence>
<dbReference type="EC" id="1.1.1.100" evidence="4"/>